<keyword evidence="14" id="KW-1185">Reference proteome</keyword>
<dbReference type="AlphaFoldDB" id="A0A2Z6IJB4"/>
<dbReference type="InterPro" id="IPR050793">
    <property type="entry name" value="CMP-NeuNAc_synthase"/>
</dbReference>
<dbReference type="InterPro" id="IPR023214">
    <property type="entry name" value="HAD_sf"/>
</dbReference>
<keyword evidence="8" id="KW-0378">Hydrolase</keyword>
<evidence type="ECO:0000256" key="1">
    <source>
        <dbReference type="ARBA" id="ARBA00000898"/>
    </source>
</evidence>
<reference evidence="13 14" key="1">
    <citation type="journal article" date="2018" name="Microbiol. Resour. Announc.">
        <title>Complete Genome Sequence of Acidithiobacillus ferridurans JCM 18981.</title>
        <authorList>
            <person name="Miyauchi T."/>
            <person name="Kouzuma A."/>
            <person name="Abe T."/>
            <person name="Watanabe K."/>
        </authorList>
    </citation>
    <scope>NUCLEOTIDE SEQUENCE [LARGE SCALE GENOMIC DNA]</scope>
    <source>
        <strain evidence="14">ATCC 33020 / DSM 29468 / JCM 18981 / 11Fe</strain>
    </source>
</reference>
<evidence type="ECO:0000256" key="12">
    <source>
        <dbReference type="PIRSR" id="PIRSR006118-2"/>
    </source>
</evidence>
<evidence type="ECO:0000256" key="11">
    <source>
        <dbReference type="ARBA" id="ARBA00031051"/>
    </source>
</evidence>
<dbReference type="InterPro" id="IPR036412">
    <property type="entry name" value="HAD-like_sf"/>
</dbReference>
<evidence type="ECO:0000256" key="5">
    <source>
        <dbReference type="ARBA" id="ARBA00013066"/>
    </source>
</evidence>
<sequence length="184" mass="20145">MNTCILPDAALLQRAAQVRLLMLDVDGVLTDGRLFFDDDGRESKAFHVRDGYGIKLLQEWHIEVAVITARYSPTAAYRAHDLGIKRIYQGCSDKNLAYTELKIALGLEDAVVAYMGDDLIDLPILTRVGLATAPADAHPEVGCRVHWQSAQRGGRGAVRELCELILQAQGHWPAILARSAGAEP</sequence>
<evidence type="ECO:0000256" key="3">
    <source>
        <dbReference type="ARBA" id="ARBA00005893"/>
    </source>
</evidence>
<comment type="cofactor">
    <cofactor evidence="2 12">
        <name>Mg(2+)</name>
        <dbReference type="ChEBI" id="CHEBI:18420"/>
    </cofactor>
</comment>
<dbReference type="SFLD" id="SFLDG01138">
    <property type="entry name" value="C1.6.2:_Deoxy-d-mannose-octulo"/>
    <property type="match status" value="1"/>
</dbReference>
<dbReference type="Gene3D" id="3.40.50.1000">
    <property type="entry name" value="HAD superfamily/HAD-like"/>
    <property type="match status" value="1"/>
</dbReference>
<dbReference type="SUPFAM" id="SSF56784">
    <property type="entry name" value="HAD-like"/>
    <property type="match status" value="1"/>
</dbReference>
<dbReference type="KEGG" id="afj:AFERRID_09750"/>
<dbReference type="NCBIfam" id="TIGR01670">
    <property type="entry name" value="KdsC-phosphatas"/>
    <property type="match status" value="1"/>
</dbReference>
<proteinExistence type="inferred from homology"/>
<evidence type="ECO:0000313" key="13">
    <source>
        <dbReference type="EMBL" id="BBF64757.1"/>
    </source>
</evidence>
<keyword evidence="7 12" id="KW-0479">Metal-binding</keyword>
<evidence type="ECO:0000256" key="7">
    <source>
        <dbReference type="ARBA" id="ARBA00022723"/>
    </source>
</evidence>
<dbReference type="PIRSF" id="PIRSF006118">
    <property type="entry name" value="KDO8-P_Ptase"/>
    <property type="match status" value="1"/>
</dbReference>
<keyword evidence="9 12" id="KW-0460">Magnesium</keyword>
<dbReference type="InterPro" id="IPR010023">
    <property type="entry name" value="KdsC_fam"/>
</dbReference>
<dbReference type="PANTHER" id="PTHR21485:SF6">
    <property type="entry name" value="N-ACYLNEURAMINATE CYTIDYLYLTRANSFERASE-RELATED"/>
    <property type="match status" value="1"/>
</dbReference>
<evidence type="ECO:0000256" key="4">
    <source>
        <dbReference type="ARBA" id="ARBA00011881"/>
    </source>
</evidence>
<evidence type="ECO:0000256" key="9">
    <source>
        <dbReference type="ARBA" id="ARBA00022842"/>
    </source>
</evidence>
<evidence type="ECO:0000313" key="14">
    <source>
        <dbReference type="Proteomes" id="UP000280188"/>
    </source>
</evidence>
<dbReference type="FunFam" id="3.40.50.1000:FF:000029">
    <property type="entry name" value="3-deoxy-D-manno-octulosonate 8-phosphate phosphatase KdsC"/>
    <property type="match status" value="1"/>
</dbReference>
<feature type="binding site" evidence="12">
    <location>
        <position position="26"/>
    </location>
    <ligand>
        <name>substrate</name>
    </ligand>
</feature>
<comment type="similarity">
    <text evidence="3">Belongs to the KdsC family.</text>
</comment>
<evidence type="ECO:0000256" key="8">
    <source>
        <dbReference type="ARBA" id="ARBA00022801"/>
    </source>
</evidence>
<feature type="binding site" evidence="12">
    <location>
        <position position="24"/>
    </location>
    <ligand>
        <name>Mg(2+)</name>
        <dbReference type="ChEBI" id="CHEBI:18420"/>
    </ligand>
</feature>
<dbReference type="RefSeq" id="WP_172959337.1">
    <property type="nucleotide sequence ID" value="NZ_AP018795.1"/>
</dbReference>
<dbReference type="SFLD" id="SFLDG01136">
    <property type="entry name" value="C1.6:_Phosphoserine_Phosphatas"/>
    <property type="match status" value="1"/>
</dbReference>
<evidence type="ECO:0000256" key="2">
    <source>
        <dbReference type="ARBA" id="ARBA00001946"/>
    </source>
</evidence>
<accession>A0A2Z6IJB4</accession>
<dbReference type="PANTHER" id="PTHR21485">
    <property type="entry name" value="HAD SUPERFAMILY MEMBERS CMAS AND KDSC"/>
    <property type="match status" value="1"/>
</dbReference>
<dbReference type="EC" id="3.1.3.45" evidence="5"/>
<keyword evidence="10" id="KW-0448">Lipopolysaccharide biosynthesis</keyword>
<name>A0A2Z6IJB4_ACIFI</name>
<protein>
    <recommendedName>
        <fullName evidence="6">3-deoxy-D-manno-octulosonate 8-phosphate phosphatase KdsC</fullName>
        <ecNumber evidence="5">3.1.3.45</ecNumber>
    </recommendedName>
    <alternativeName>
        <fullName evidence="11">KDO 8-P phosphatase</fullName>
    </alternativeName>
</protein>
<dbReference type="EMBL" id="AP018795">
    <property type="protein sequence ID" value="BBF64757.1"/>
    <property type="molecule type" value="Genomic_DNA"/>
</dbReference>
<comment type="subunit">
    <text evidence="4">Homotetramer.</text>
</comment>
<dbReference type="GO" id="GO:0009103">
    <property type="term" value="P:lipopolysaccharide biosynthetic process"/>
    <property type="evidence" value="ECO:0007669"/>
    <property type="project" value="UniProtKB-KW"/>
</dbReference>
<dbReference type="GO" id="GO:0019143">
    <property type="term" value="F:3-deoxy-manno-octulosonate-8-phosphatase activity"/>
    <property type="evidence" value="ECO:0007669"/>
    <property type="project" value="UniProtKB-EC"/>
</dbReference>
<dbReference type="GO" id="GO:0046872">
    <property type="term" value="F:metal ion binding"/>
    <property type="evidence" value="ECO:0007669"/>
    <property type="project" value="UniProtKB-KW"/>
</dbReference>
<feature type="binding site" evidence="12">
    <location>
        <position position="117"/>
    </location>
    <ligand>
        <name>Mg(2+)</name>
        <dbReference type="ChEBI" id="CHEBI:18420"/>
    </ligand>
</feature>
<evidence type="ECO:0000256" key="10">
    <source>
        <dbReference type="ARBA" id="ARBA00022985"/>
    </source>
</evidence>
<organism evidence="13 14">
    <name type="scientific">Acidithiobacillus ferridurans</name>
    <dbReference type="NCBI Taxonomy" id="1232575"/>
    <lineage>
        <taxon>Bacteria</taxon>
        <taxon>Pseudomonadati</taxon>
        <taxon>Pseudomonadota</taxon>
        <taxon>Acidithiobacillia</taxon>
        <taxon>Acidithiobacillales</taxon>
        <taxon>Acidithiobacillaceae</taxon>
        <taxon>Acidithiobacillus</taxon>
    </lineage>
</organism>
<dbReference type="Proteomes" id="UP000280188">
    <property type="component" value="Chromosome"/>
</dbReference>
<dbReference type="GO" id="GO:0008781">
    <property type="term" value="F:N-acylneuraminate cytidylyltransferase activity"/>
    <property type="evidence" value="ECO:0007669"/>
    <property type="project" value="TreeGrafter"/>
</dbReference>
<gene>
    <name evidence="13" type="ORF">AFERRID_09750</name>
</gene>
<dbReference type="CDD" id="cd01630">
    <property type="entry name" value="HAD_KDO-like"/>
    <property type="match status" value="1"/>
</dbReference>
<evidence type="ECO:0000256" key="6">
    <source>
        <dbReference type="ARBA" id="ARBA00020092"/>
    </source>
</evidence>
<dbReference type="SFLD" id="SFLDS00003">
    <property type="entry name" value="Haloacid_Dehalogenase"/>
    <property type="match status" value="1"/>
</dbReference>
<comment type="catalytic activity">
    <reaction evidence="1">
        <text>3-deoxy-alpha-D-manno-2-octulosonate-8-phosphate + H2O = 3-deoxy-alpha-D-manno-oct-2-ulosonate + phosphate</text>
        <dbReference type="Rhea" id="RHEA:11500"/>
        <dbReference type="ChEBI" id="CHEBI:15377"/>
        <dbReference type="ChEBI" id="CHEBI:43474"/>
        <dbReference type="ChEBI" id="CHEBI:85985"/>
        <dbReference type="ChEBI" id="CHEBI:85986"/>
        <dbReference type="EC" id="3.1.3.45"/>
    </reaction>
</comment>